<reference evidence="7 8" key="1">
    <citation type="submission" date="2016-03" db="EMBL/GenBank/DDBJ databases">
        <title>Cyphomyrmex costatus WGS genome.</title>
        <authorList>
            <person name="Nygaard S."/>
            <person name="Hu H."/>
            <person name="Boomsma J."/>
            <person name="Zhang G."/>
        </authorList>
    </citation>
    <scope>NUCLEOTIDE SEQUENCE [LARGE SCALE GENOMIC DNA]</scope>
    <source>
        <strain evidence="7">MS0001</strain>
        <tissue evidence="7">Whole body</tissue>
    </source>
</reference>
<dbReference type="Pfam" id="PF05485">
    <property type="entry name" value="THAP"/>
    <property type="match status" value="1"/>
</dbReference>
<keyword evidence="2 5" id="KW-0863">Zinc-finger</keyword>
<keyword evidence="4 5" id="KW-0238">DNA-binding</keyword>
<dbReference type="InterPro" id="IPR006612">
    <property type="entry name" value="THAP_Znf"/>
</dbReference>
<gene>
    <name evidence="7" type="ORF">ALC62_11969</name>
</gene>
<evidence type="ECO:0000256" key="5">
    <source>
        <dbReference type="PROSITE-ProRule" id="PRU00309"/>
    </source>
</evidence>
<feature type="non-terminal residue" evidence="7">
    <location>
        <position position="1"/>
    </location>
</feature>
<evidence type="ECO:0000256" key="2">
    <source>
        <dbReference type="ARBA" id="ARBA00022771"/>
    </source>
</evidence>
<dbReference type="PROSITE" id="PS50950">
    <property type="entry name" value="ZF_THAP"/>
    <property type="match status" value="1"/>
</dbReference>
<dbReference type="SMART" id="SM00980">
    <property type="entry name" value="THAP"/>
    <property type="match status" value="1"/>
</dbReference>
<proteinExistence type="predicted"/>
<dbReference type="SUPFAM" id="SSF57716">
    <property type="entry name" value="Glucocorticoid receptor-like (DNA-binding domain)"/>
    <property type="match status" value="1"/>
</dbReference>
<evidence type="ECO:0000313" key="8">
    <source>
        <dbReference type="Proteomes" id="UP000078542"/>
    </source>
</evidence>
<name>A0A151IC54_9HYME</name>
<evidence type="ECO:0000256" key="4">
    <source>
        <dbReference type="ARBA" id="ARBA00023125"/>
    </source>
</evidence>
<dbReference type="GO" id="GO:0003677">
    <property type="term" value="F:DNA binding"/>
    <property type="evidence" value="ECO:0007669"/>
    <property type="project" value="UniProtKB-UniRule"/>
</dbReference>
<dbReference type="STRING" id="456900.A0A151IC54"/>
<dbReference type="Proteomes" id="UP000078542">
    <property type="component" value="Unassembled WGS sequence"/>
</dbReference>
<evidence type="ECO:0000256" key="1">
    <source>
        <dbReference type="ARBA" id="ARBA00022723"/>
    </source>
</evidence>
<sequence length="160" mass="18388">RRSTKTPCHLEEIGARLPDAEPWHTISVLNSFGQRELDLGVVELLYLGSAAVCSLYNLHLDYLYGMGTCTMTSTHVSITLSYRSTDREVPVFPIHVVSALWISACGRKDLLSKKPTELYNNYRICRRHFEKKMFLNYEQTRLQLNAVPSIIYDDNNSKFL</sequence>
<dbReference type="EMBL" id="KQ978069">
    <property type="protein sequence ID" value="KYM97365.1"/>
    <property type="molecule type" value="Genomic_DNA"/>
</dbReference>
<keyword evidence="3" id="KW-0862">Zinc</keyword>
<evidence type="ECO:0000313" key="7">
    <source>
        <dbReference type="EMBL" id="KYM97365.1"/>
    </source>
</evidence>
<feature type="domain" description="THAP-type" evidence="6">
    <location>
        <begin position="66"/>
        <end position="151"/>
    </location>
</feature>
<evidence type="ECO:0000256" key="3">
    <source>
        <dbReference type="ARBA" id="ARBA00022833"/>
    </source>
</evidence>
<dbReference type="GO" id="GO:0008270">
    <property type="term" value="F:zinc ion binding"/>
    <property type="evidence" value="ECO:0007669"/>
    <property type="project" value="UniProtKB-KW"/>
</dbReference>
<organism evidence="7 8">
    <name type="scientific">Cyphomyrmex costatus</name>
    <dbReference type="NCBI Taxonomy" id="456900"/>
    <lineage>
        <taxon>Eukaryota</taxon>
        <taxon>Metazoa</taxon>
        <taxon>Ecdysozoa</taxon>
        <taxon>Arthropoda</taxon>
        <taxon>Hexapoda</taxon>
        <taxon>Insecta</taxon>
        <taxon>Pterygota</taxon>
        <taxon>Neoptera</taxon>
        <taxon>Endopterygota</taxon>
        <taxon>Hymenoptera</taxon>
        <taxon>Apocrita</taxon>
        <taxon>Aculeata</taxon>
        <taxon>Formicoidea</taxon>
        <taxon>Formicidae</taxon>
        <taxon>Myrmicinae</taxon>
        <taxon>Cyphomyrmex</taxon>
    </lineage>
</organism>
<evidence type="ECO:0000259" key="6">
    <source>
        <dbReference type="PROSITE" id="PS50950"/>
    </source>
</evidence>
<keyword evidence="1" id="KW-0479">Metal-binding</keyword>
<accession>A0A151IC54</accession>
<protein>
    <recommendedName>
        <fullName evidence="6">THAP-type domain-containing protein</fullName>
    </recommendedName>
</protein>
<dbReference type="AlphaFoldDB" id="A0A151IC54"/>
<keyword evidence="8" id="KW-1185">Reference proteome</keyword>